<dbReference type="Pfam" id="PF00753">
    <property type="entry name" value="Lactamase_B"/>
    <property type="match status" value="1"/>
</dbReference>
<dbReference type="SMART" id="SM01027">
    <property type="entry name" value="Beta-Casp"/>
    <property type="match status" value="1"/>
</dbReference>
<dbReference type="InterPro" id="IPR022712">
    <property type="entry name" value="Beta_Casp"/>
</dbReference>
<dbReference type="EMBL" id="VOOR01000017">
    <property type="protein sequence ID" value="TXB63286.1"/>
    <property type="molecule type" value="Genomic_DNA"/>
</dbReference>
<name>A0A5C6RLS8_9BACT</name>
<dbReference type="OrthoDB" id="9803916at2"/>
<keyword evidence="5" id="KW-1185">Reference proteome</keyword>
<dbReference type="PANTHER" id="PTHR11203">
    <property type="entry name" value="CLEAVAGE AND POLYADENYLATION SPECIFICITY FACTOR FAMILY MEMBER"/>
    <property type="match status" value="1"/>
</dbReference>
<dbReference type="Gene3D" id="3.40.50.10890">
    <property type="match status" value="1"/>
</dbReference>
<dbReference type="InterPro" id="IPR036866">
    <property type="entry name" value="RibonucZ/Hydroxyglut_hydro"/>
</dbReference>
<dbReference type="GO" id="GO:0016787">
    <property type="term" value="F:hydrolase activity"/>
    <property type="evidence" value="ECO:0007669"/>
    <property type="project" value="UniProtKB-KW"/>
</dbReference>
<dbReference type="PANTHER" id="PTHR11203:SF37">
    <property type="entry name" value="INTEGRATOR COMPLEX SUBUNIT 11"/>
    <property type="match status" value="1"/>
</dbReference>
<dbReference type="InterPro" id="IPR011108">
    <property type="entry name" value="RMMBL"/>
</dbReference>
<evidence type="ECO:0000256" key="1">
    <source>
        <dbReference type="ARBA" id="ARBA00022801"/>
    </source>
</evidence>
<accession>A0A5C6RLS8</accession>
<proteinExistence type="predicted"/>
<dbReference type="AlphaFoldDB" id="A0A5C6RLS8"/>
<evidence type="ECO:0000259" key="2">
    <source>
        <dbReference type="SMART" id="SM00849"/>
    </source>
</evidence>
<feature type="domain" description="Beta-Casp" evidence="3">
    <location>
        <begin position="257"/>
        <end position="382"/>
    </location>
</feature>
<dbReference type="SUPFAM" id="SSF56281">
    <property type="entry name" value="Metallo-hydrolase/oxidoreductase"/>
    <property type="match status" value="1"/>
</dbReference>
<protein>
    <submittedName>
        <fullName evidence="4">MBL fold metallo-hydrolase</fullName>
    </submittedName>
</protein>
<dbReference type="CDD" id="cd16295">
    <property type="entry name" value="TTHA0252-CPSF-like_MBL-fold"/>
    <property type="match status" value="1"/>
</dbReference>
<evidence type="ECO:0000313" key="5">
    <source>
        <dbReference type="Proteomes" id="UP000321580"/>
    </source>
</evidence>
<comment type="caution">
    <text evidence="4">The sequence shown here is derived from an EMBL/GenBank/DDBJ whole genome shotgun (WGS) entry which is preliminary data.</text>
</comment>
<evidence type="ECO:0000259" key="3">
    <source>
        <dbReference type="SMART" id="SM01027"/>
    </source>
</evidence>
<dbReference type="InterPro" id="IPR001279">
    <property type="entry name" value="Metallo-B-lactamas"/>
</dbReference>
<dbReference type="Pfam" id="PF10996">
    <property type="entry name" value="Beta-Casp"/>
    <property type="match status" value="1"/>
</dbReference>
<dbReference type="Gene3D" id="3.60.15.10">
    <property type="entry name" value="Ribonuclease Z/Hydroxyacylglutathione hydrolase-like"/>
    <property type="match status" value="1"/>
</dbReference>
<reference evidence="4 5" key="1">
    <citation type="submission" date="2019-08" db="EMBL/GenBank/DDBJ databases">
        <title>Genome of Phaeodactylibacter luteus.</title>
        <authorList>
            <person name="Bowman J.P."/>
        </authorList>
    </citation>
    <scope>NUCLEOTIDE SEQUENCE [LARGE SCALE GENOMIC DNA]</scope>
    <source>
        <strain evidence="4 5">KCTC 42180</strain>
    </source>
</reference>
<dbReference type="Proteomes" id="UP000321580">
    <property type="component" value="Unassembled WGS sequence"/>
</dbReference>
<dbReference type="InterPro" id="IPR050698">
    <property type="entry name" value="MBL"/>
</dbReference>
<dbReference type="Pfam" id="PF07521">
    <property type="entry name" value="RMMBL"/>
    <property type="match status" value="1"/>
</dbReference>
<dbReference type="RefSeq" id="WP_147167358.1">
    <property type="nucleotide sequence ID" value="NZ_VOOR01000017.1"/>
</dbReference>
<evidence type="ECO:0000313" key="4">
    <source>
        <dbReference type="EMBL" id="TXB63286.1"/>
    </source>
</evidence>
<sequence>MKIQFCGAAREVTGSAHLLTLDDGFTILLDCGLYQGNTDEMKGFNEAWNFDPESVDCMILSHAHIDHSGRIPKLVRDGYQGDIHCTHATRSLCAIMLLDSAKIQEMDAHYFNKRQKRKGREDQLTEPLYTAKDAERALNQFEGHSYNRWFRIHDGVEVLFRDAGHILGSASVTIRIDQLGRQLSFGFTGDIGRPNRPILRDPMPMPEVDYLICESTYGDRDHENAPNEMTRFERIIRETCVVQKGKLVIPAFSVGRTQEIVYMLDQLETAGKLPRIPVYVDSPLAVNATTIFGAHPECFDKELNEYLLIDENPFGFNGLKYVRDAAISKKLNHSTEPCIIISSSGMMNAGRVKHHLYHHIDDPRNTFLIVGYCAPHTPGGRLRDGAKMLRVFGDERPVNAKVEVMDSFSAHADRHEMAAFLKNQKGKVRRIFLVHGTLDRQEAFRETLAGYGFDDVAIPELGEAFRL</sequence>
<gene>
    <name evidence="4" type="ORF">FRY97_09915</name>
</gene>
<dbReference type="SMART" id="SM00849">
    <property type="entry name" value="Lactamase_B"/>
    <property type="match status" value="1"/>
</dbReference>
<keyword evidence="1 4" id="KW-0378">Hydrolase</keyword>
<feature type="domain" description="Metallo-beta-lactamase" evidence="2">
    <location>
        <begin position="13"/>
        <end position="244"/>
    </location>
</feature>
<organism evidence="4 5">
    <name type="scientific">Phaeodactylibacter luteus</name>
    <dbReference type="NCBI Taxonomy" id="1564516"/>
    <lineage>
        <taxon>Bacteria</taxon>
        <taxon>Pseudomonadati</taxon>
        <taxon>Bacteroidota</taxon>
        <taxon>Saprospiria</taxon>
        <taxon>Saprospirales</taxon>
        <taxon>Haliscomenobacteraceae</taxon>
        <taxon>Phaeodactylibacter</taxon>
    </lineage>
</organism>
<dbReference type="GO" id="GO:0004521">
    <property type="term" value="F:RNA endonuclease activity"/>
    <property type="evidence" value="ECO:0007669"/>
    <property type="project" value="TreeGrafter"/>
</dbReference>